<evidence type="ECO:0000256" key="3">
    <source>
        <dbReference type="ARBA" id="ARBA00022729"/>
    </source>
</evidence>
<dbReference type="InterPro" id="IPR045811">
    <property type="entry name" value="MTP_lip-bd"/>
</dbReference>
<evidence type="ECO:0000256" key="1">
    <source>
        <dbReference type="ARBA" id="ARBA00004240"/>
    </source>
</evidence>
<evidence type="ECO:0000256" key="5">
    <source>
        <dbReference type="SAM" id="SignalP"/>
    </source>
</evidence>
<reference evidence="7" key="2">
    <citation type="submission" date="2025-09" db="UniProtKB">
        <authorList>
            <consortium name="Ensembl"/>
        </authorList>
    </citation>
    <scope>IDENTIFICATION</scope>
</reference>
<feature type="chain" id="PRO_5034244571" description="MTP large subunit lipid-binding domain-containing protein" evidence="5">
    <location>
        <begin position="17"/>
        <end position="93"/>
    </location>
</feature>
<evidence type="ECO:0000313" key="8">
    <source>
        <dbReference type="Proteomes" id="UP000694569"/>
    </source>
</evidence>
<dbReference type="PANTHER" id="PTHR13024:SF2">
    <property type="entry name" value="MICROSOMAL TRIGLYCERIDE TRANSFER PROTEIN-LIKE"/>
    <property type="match status" value="1"/>
</dbReference>
<evidence type="ECO:0000256" key="2">
    <source>
        <dbReference type="ARBA" id="ARBA00022448"/>
    </source>
</evidence>
<evidence type="ECO:0000256" key="4">
    <source>
        <dbReference type="ARBA" id="ARBA00022824"/>
    </source>
</evidence>
<reference evidence="7" key="1">
    <citation type="submission" date="2025-08" db="UniProtKB">
        <authorList>
            <consortium name="Ensembl"/>
        </authorList>
    </citation>
    <scope>IDENTIFICATION</scope>
</reference>
<protein>
    <recommendedName>
        <fullName evidence="6">MTP large subunit lipid-binding domain-containing protein</fullName>
    </recommendedName>
</protein>
<dbReference type="Ensembl" id="ENSLLET00000028500.1">
    <property type="protein sequence ID" value="ENSLLEP00000027428.1"/>
    <property type="gene ID" value="ENSLLEG00000017406.1"/>
</dbReference>
<dbReference type="OrthoDB" id="5865932at2759"/>
<dbReference type="Proteomes" id="UP000694569">
    <property type="component" value="Unplaced"/>
</dbReference>
<evidence type="ECO:0000313" key="7">
    <source>
        <dbReference type="Ensembl" id="ENSLLEP00000027428.1"/>
    </source>
</evidence>
<keyword evidence="4" id="KW-0256">Endoplasmic reticulum</keyword>
<dbReference type="InterPro" id="IPR039988">
    <property type="entry name" value="MTTP"/>
</dbReference>
<feature type="domain" description="MTP large subunit lipid-binding" evidence="6">
    <location>
        <begin position="1"/>
        <end position="91"/>
    </location>
</feature>
<feature type="signal peptide" evidence="5">
    <location>
        <begin position="1"/>
        <end position="16"/>
    </location>
</feature>
<dbReference type="PANTHER" id="PTHR13024">
    <property type="entry name" value="MICROSOMAL TRIGLYCERIDE TRANSFER PROTEIN, LARGE SUBUNIT"/>
    <property type="match status" value="1"/>
</dbReference>
<sequence length="93" mass="10357">MSASLFGVQLLPVVFFQGYMDLMTKVLTSSGEPTNVVKGNVLLTDDNRWLPLQSGLQILIEFQAGVGLEILAKIDVVIWEQQCQTNVNTRYVI</sequence>
<organism evidence="7 8">
    <name type="scientific">Leptobrachium leishanense</name>
    <name type="common">Leishan spiny toad</name>
    <dbReference type="NCBI Taxonomy" id="445787"/>
    <lineage>
        <taxon>Eukaryota</taxon>
        <taxon>Metazoa</taxon>
        <taxon>Chordata</taxon>
        <taxon>Craniata</taxon>
        <taxon>Vertebrata</taxon>
        <taxon>Euteleostomi</taxon>
        <taxon>Amphibia</taxon>
        <taxon>Batrachia</taxon>
        <taxon>Anura</taxon>
        <taxon>Pelobatoidea</taxon>
        <taxon>Megophryidae</taxon>
        <taxon>Leptobrachium</taxon>
    </lineage>
</organism>
<dbReference type="GO" id="GO:0005548">
    <property type="term" value="F:phospholipid transporter activity"/>
    <property type="evidence" value="ECO:0007669"/>
    <property type="project" value="InterPro"/>
</dbReference>
<keyword evidence="3 5" id="KW-0732">Signal</keyword>
<dbReference type="GeneTree" id="ENSGT00390000011412"/>
<dbReference type="GO" id="GO:0005794">
    <property type="term" value="C:Golgi apparatus"/>
    <property type="evidence" value="ECO:0007669"/>
    <property type="project" value="TreeGrafter"/>
</dbReference>
<accession>A0A8C5PTI9</accession>
<comment type="subcellular location">
    <subcellularLocation>
        <location evidence="1">Endoplasmic reticulum</location>
    </subcellularLocation>
</comment>
<dbReference type="GO" id="GO:0008289">
    <property type="term" value="F:lipid binding"/>
    <property type="evidence" value="ECO:0007669"/>
    <property type="project" value="InterPro"/>
</dbReference>
<evidence type="ECO:0000259" key="6">
    <source>
        <dbReference type="Pfam" id="PF19444"/>
    </source>
</evidence>
<keyword evidence="8" id="KW-1185">Reference proteome</keyword>
<dbReference type="GO" id="GO:0005783">
    <property type="term" value="C:endoplasmic reticulum"/>
    <property type="evidence" value="ECO:0007669"/>
    <property type="project" value="UniProtKB-SubCell"/>
</dbReference>
<dbReference type="Pfam" id="PF19444">
    <property type="entry name" value="MTP_lip_bd"/>
    <property type="match status" value="1"/>
</dbReference>
<dbReference type="GO" id="GO:0016323">
    <property type="term" value="C:basolateral plasma membrane"/>
    <property type="evidence" value="ECO:0007669"/>
    <property type="project" value="TreeGrafter"/>
</dbReference>
<proteinExistence type="predicted"/>
<keyword evidence="2" id="KW-0813">Transport</keyword>
<dbReference type="GO" id="GO:0042157">
    <property type="term" value="P:lipoprotein metabolic process"/>
    <property type="evidence" value="ECO:0007669"/>
    <property type="project" value="TreeGrafter"/>
</dbReference>
<name>A0A8C5PTI9_9ANUR</name>
<dbReference type="AlphaFoldDB" id="A0A8C5PTI9"/>